<evidence type="ECO:0000313" key="1">
    <source>
        <dbReference type="EMBL" id="QQK07641.1"/>
    </source>
</evidence>
<proteinExistence type="predicted"/>
<dbReference type="EMBL" id="CP066744">
    <property type="protein sequence ID" value="QQK07641.1"/>
    <property type="molecule type" value="Genomic_DNA"/>
</dbReference>
<accession>A0AC61MPY0</accession>
<organism evidence="1 2">
    <name type="scientific">Miniphocaeibacter halophilus</name>
    <dbReference type="NCBI Taxonomy" id="2931922"/>
    <lineage>
        <taxon>Bacteria</taxon>
        <taxon>Bacillati</taxon>
        <taxon>Bacillota</taxon>
        <taxon>Tissierellia</taxon>
        <taxon>Tissierellales</taxon>
        <taxon>Peptoniphilaceae</taxon>
        <taxon>Miniphocaeibacter</taxon>
    </lineage>
</organism>
<evidence type="ECO:0000313" key="2">
    <source>
        <dbReference type="Proteomes" id="UP000595814"/>
    </source>
</evidence>
<sequence>MHRIFRNIEDVNNNNILIDGEDFHHLKNVLRMKKDEELEIVINENLYISKVSTIEKNRIIANISSIKKLKEETLNIHLYQGLTKSDKFDLIIQKSVELGVYRIIPIITNRVIVKLNSKNIEKKLIRFNKISKHAASQSHRNYIPKVYSPINLSDITLEKNELGLLAYESSENYDLKDILKSSKVKNIKIIIGPEGGFDSSEVLCLENKGFKTISLGKRILRTETAPITMLSILQYEIGDMNR</sequence>
<keyword evidence="2" id="KW-1185">Reference proteome</keyword>
<gene>
    <name evidence="1" type="ORF">JFY71_10150</name>
</gene>
<dbReference type="Proteomes" id="UP000595814">
    <property type="component" value="Chromosome"/>
</dbReference>
<name>A0AC61MPY0_9FIRM</name>
<protein>
    <submittedName>
        <fullName evidence="1">16S rRNA (Uracil(1498)-N(3))-methyltransferase</fullName>
    </submittedName>
</protein>
<reference evidence="1 2" key="1">
    <citation type="journal article" date="2022" name="Int. J. Syst. Evol. Microbiol.">
        <title>Miniphocaeibacter halophilus sp. nov., an ammonium-tolerant acetate-producing bacterium isolated from a biogas system.</title>
        <authorList>
            <person name="Schnurer A."/>
            <person name="Singh A."/>
            <person name="Bi S."/>
            <person name="Qiao W."/>
            <person name="Westerholm M."/>
        </authorList>
    </citation>
    <scope>NUCLEOTIDE SEQUENCE [LARGE SCALE GENOMIC DNA]</scope>
    <source>
        <strain evidence="1 2">AMB_01</strain>
    </source>
</reference>